<dbReference type="Gene3D" id="3.40.309.10">
    <property type="entry name" value="Aldehyde Dehydrogenase, Chain A, domain 2"/>
    <property type="match status" value="1"/>
</dbReference>
<keyword evidence="1" id="KW-0560">Oxidoreductase</keyword>
<dbReference type="SUPFAM" id="SSF53720">
    <property type="entry name" value="ALDH-like"/>
    <property type="match status" value="1"/>
</dbReference>
<dbReference type="InterPro" id="IPR016162">
    <property type="entry name" value="Ald_DH_N"/>
</dbReference>
<accession>A0ABX8SU96</accession>
<evidence type="ECO:0000256" key="1">
    <source>
        <dbReference type="ARBA" id="ARBA00023002"/>
    </source>
</evidence>
<dbReference type="InterPro" id="IPR016163">
    <property type="entry name" value="Ald_DH_C"/>
</dbReference>
<protein>
    <submittedName>
        <fullName evidence="2">Uncharacterized protein</fullName>
    </submittedName>
</protein>
<dbReference type="EMBL" id="CP049362">
    <property type="protein sequence ID" value="QXX78687.1"/>
    <property type="molecule type" value="Genomic_DNA"/>
</dbReference>
<name>A0ABX8SU96_9BURK</name>
<gene>
    <name evidence="2" type="ORF">FE795_06450</name>
</gene>
<dbReference type="InterPro" id="IPR016161">
    <property type="entry name" value="Ald_DH/histidinol_DH"/>
</dbReference>
<dbReference type="RefSeq" id="WP_131071478.1">
    <property type="nucleotide sequence ID" value="NZ_CP049362.1"/>
</dbReference>
<reference evidence="2 3" key="1">
    <citation type="submission" date="2020-02" db="EMBL/GenBank/DDBJ databases">
        <title>Partial ammonium oxidation to N2 by heterotrophic bacteria.</title>
        <authorList>
            <person name="Wu M."/>
        </authorList>
    </citation>
    <scope>NUCLEOTIDE SEQUENCE [LARGE SCALE GENOMIC DNA]</scope>
    <source>
        <strain evidence="2 3">HO-1</strain>
    </source>
</reference>
<dbReference type="Gene3D" id="3.40.605.10">
    <property type="entry name" value="Aldehyde Dehydrogenase, Chain A, domain 1"/>
    <property type="match status" value="1"/>
</dbReference>
<keyword evidence="3" id="KW-1185">Reference proteome</keyword>
<organism evidence="2 3">
    <name type="scientific">Alcaligenes ammonioxydans</name>
    <dbReference type="NCBI Taxonomy" id="2582914"/>
    <lineage>
        <taxon>Bacteria</taxon>
        <taxon>Pseudomonadati</taxon>
        <taxon>Pseudomonadota</taxon>
        <taxon>Betaproteobacteria</taxon>
        <taxon>Burkholderiales</taxon>
        <taxon>Alcaligenaceae</taxon>
        <taxon>Alcaligenes</taxon>
    </lineage>
</organism>
<sequence length="112" mass="12009">MILLTWLAADPERHAFLSREKMAPVVTRSKSEAGQGISLAAKLLWQEGAGHSAVIHSKDQDEIHQFASTLPAGRILVNMPATQGMLGISSDIALSFMQGSGFWGGNISEPVH</sequence>
<evidence type="ECO:0000313" key="2">
    <source>
        <dbReference type="EMBL" id="QXX78687.1"/>
    </source>
</evidence>
<dbReference type="Proteomes" id="UP000826050">
    <property type="component" value="Chromosome"/>
</dbReference>
<evidence type="ECO:0000313" key="3">
    <source>
        <dbReference type="Proteomes" id="UP000826050"/>
    </source>
</evidence>
<proteinExistence type="predicted"/>